<dbReference type="AlphaFoldDB" id="A0A7T7WGD5"/>
<sequence length="74" mass="8542">MTKDLIEVQVKNQYGKILNVKALLRAGAQHSDPSQRLEQQVEYIVVDDEIIRPTIELLFASEQTDCIYRVLEPK</sequence>
<protein>
    <submittedName>
        <fullName evidence="1">Uncharacterized protein</fullName>
    </submittedName>
</protein>
<proteinExistence type="predicted"/>
<accession>A0A7T7WGD5</accession>
<reference evidence="1 2" key="1">
    <citation type="submission" date="2020-08" db="EMBL/GenBank/DDBJ databases">
        <title>Emergence of ISAba1-mediated novel tet(X) in Acinetobacter variabilis from a chicken farm.</title>
        <authorList>
            <person name="Peng K."/>
            <person name="Li R."/>
        </authorList>
    </citation>
    <scope>NUCLEOTIDE SEQUENCE [LARGE SCALE GENOMIC DNA]</scope>
    <source>
        <strain evidence="1 2">XM9F202-2</strain>
    </source>
</reference>
<evidence type="ECO:0000313" key="2">
    <source>
        <dbReference type="Proteomes" id="UP000596079"/>
    </source>
</evidence>
<dbReference type="RefSeq" id="WP_159124508.1">
    <property type="nucleotide sequence ID" value="NZ_CP060811.1"/>
</dbReference>
<dbReference type="GeneID" id="89665508"/>
<gene>
    <name evidence="1" type="ORF">IAQ69_10140</name>
</gene>
<dbReference type="EMBL" id="CP060811">
    <property type="protein sequence ID" value="QQN87231.1"/>
    <property type="molecule type" value="Genomic_DNA"/>
</dbReference>
<name>A0A7T7WGD5_9GAMM</name>
<dbReference type="Proteomes" id="UP000596079">
    <property type="component" value="Chromosome"/>
</dbReference>
<evidence type="ECO:0000313" key="1">
    <source>
        <dbReference type="EMBL" id="QQN87231.1"/>
    </source>
</evidence>
<organism evidence="1 2">
    <name type="scientific">Acinetobacter variabilis</name>
    <dbReference type="NCBI Taxonomy" id="70346"/>
    <lineage>
        <taxon>Bacteria</taxon>
        <taxon>Pseudomonadati</taxon>
        <taxon>Pseudomonadota</taxon>
        <taxon>Gammaproteobacteria</taxon>
        <taxon>Moraxellales</taxon>
        <taxon>Moraxellaceae</taxon>
        <taxon>Acinetobacter</taxon>
    </lineage>
</organism>